<protein>
    <recommendedName>
        <fullName evidence="3">Polymer-forming protein</fullName>
    </recommendedName>
</protein>
<evidence type="ECO:0000313" key="1">
    <source>
        <dbReference type="EMBL" id="TCL08039.1"/>
    </source>
</evidence>
<dbReference type="EMBL" id="SMGR01000001">
    <property type="protein sequence ID" value="TCL08039.1"/>
    <property type="molecule type" value="Genomic_DNA"/>
</dbReference>
<dbReference type="AlphaFoldDB" id="A0A4R1NK93"/>
<gene>
    <name evidence="1" type="ORF">BXY66_0071</name>
</gene>
<reference evidence="1 2" key="1">
    <citation type="submission" date="2019-03" db="EMBL/GenBank/DDBJ databases">
        <title>Genomic Encyclopedia of Archaeal and Bacterial Type Strains, Phase II (KMG-II): from individual species to whole genera.</title>
        <authorList>
            <person name="Goeker M."/>
        </authorList>
    </citation>
    <scope>NUCLEOTIDE SEQUENCE [LARGE SCALE GENOMIC DNA]</scope>
    <source>
        <strain evidence="1 2">DSM 26433</strain>
    </source>
</reference>
<accession>A0A4R1NK93</accession>
<evidence type="ECO:0000313" key="2">
    <source>
        <dbReference type="Proteomes" id="UP000295673"/>
    </source>
</evidence>
<evidence type="ECO:0008006" key="3">
    <source>
        <dbReference type="Google" id="ProtNLM"/>
    </source>
</evidence>
<name>A0A4R1NK93_9RHOB</name>
<keyword evidence="2" id="KW-1185">Reference proteome</keyword>
<dbReference type="Proteomes" id="UP000295673">
    <property type="component" value="Unassembled WGS sequence"/>
</dbReference>
<sequence>MTADYPDYSKTISGSTTYHDGNTVNCHNANIIVENSSTATFANIVCTGTAYLTCNGDFVFGSTLVIDNLTCVDAVISTNTSSTIDIKNISATGTVSIKVDNSSTLRIRAGSINIIKGIVDHASTGVCRASLNQDLVTPEHASTWDASR</sequence>
<organism evidence="1 2">
    <name type="scientific">Shimia isoporae</name>
    <dbReference type="NCBI Taxonomy" id="647720"/>
    <lineage>
        <taxon>Bacteria</taxon>
        <taxon>Pseudomonadati</taxon>
        <taxon>Pseudomonadota</taxon>
        <taxon>Alphaproteobacteria</taxon>
        <taxon>Rhodobacterales</taxon>
        <taxon>Roseobacteraceae</taxon>
    </lineage>
</organism>
<dbReference type="RefSeq" id="WP_132858205.1">
    <property type="nucleotide sequence ID" value="NZ_SMGR01000001.1"/>
</dbReference>
<comment type="caution">
    <text evidence="1">The sequence shown here is derived from an EMBL/GenBank/DDBJ whole genome shotgun (WGS) entry which is preliminary data.</text>
</comment>
<proteinExistence type="predicted"/>